<dbReference type="InterPro" id="IPR044539">
    <property type="entry name" value="Pch2-like"/>
</dbReference>
<dbReference type="Gene3D" id="3.40.50.300">
    <property type="entry name" value="P-loop containing nucleotide triphosphate hydrolases"/>
    <property type="match status" value="1"/>
</dbReference>
<evidence type="ECO:0000313" key="5">
    <source>
        <dbReference type="EMBL" id="RDW64202.1"/>
    </source>
</evidence>
<evidence type="ECO:0000256" key="1">
    <source>
        <dbReference type="ARBA" id="ARBA00022741"/>
    </source>
</evidence>
<dbReference type="PANTHER" id="PTHR45991">
    <property type="entry name" value="PACHYTENE CHECKPOINT PROTEIN 2"/>
    <property type="match status" value="1"/>
</dbReference>
<keyword evidence="1 3" id="KW-0547">Nucleotide-binding</keyword>
<comment type="caution">
    <text evidence="5">The sequence shown here is derived from an EMBL/GenBank/DDBJ whole genome shotgun (WGS) entry which is preliminary data.</text>
</comment>
<accession>A0A3D8QQW6</accession>
<comment type="similarity">
    <text evidence="3">Belongs to the AAA ATPase family.</text>
</comment>
<dbReference type="GO" id="GO:0051598">
    <property type="term" value="P:meiotic recombination checkpoint signaling"/>
    <property type="evidence" value="ECO:0007669"/>
    <property type="project" value="TreeGrafter"/>
</dbReference>
<dbReference type="SMART" id="SM00382">
    <property type="entry name" value="AAA"/>
    <property type="match status" value="1"/>
</dbReference>
<dbReference type="SUPFAM" id="SSF52540">
    <property type="entry name" value="P-loop containing nucleoside triphosphate hydrolases"/>
    <property type="match status" value="1"/>
</dbReference>
<dbReference type="PANTHER" id="PTHR45991:SF1">
    <property type="entry name" value="PACHYTENE CHECKPOINT PROTEIN 2 HOMOLOG"/>
    <property type="match status" value="1"/>
</dbReference>
<keyword evidence="2 3" id="KW-0067">ATP-binding</keyword>
<evidence type="ECO:0000256" key="2">
    <source>
        <dbReference type="ARBA" id="ARBA00022840"/>
    </source>
</evidence>
<dbReference type="GO" id="GO:0007131">
    <property type="term" value="P:reciprocal meiotic recombination"/>
    <property type="evidence" value="ECO:0007669"/>
    <property type="project" value="TreeGrafter"/>
</dbReference>
<evidence type="ECO:0000313" key="6">
    <source>
        <dbReference type="Proteomes" id="UP000256328"/>
    </source>
</evidence>
<reference evidence="5 6" key="1">
    <citation type="journal article" date="2018" name="IMA Fungus">
        <title>IMA Genome-F 9: Draft genome sequence of Annulohypoxylon stygium, Aspergillus mulundensis, Berkeleyomyces basicola (syn. Thielaviopsis basicola), Ceratocystis smalleyi, two Cercospora beticola strains, Coleophoma cylindrospora, Fusarium fracticaudum, Phialophora cf. hyalina, and Morchella septimelata.</title>
        <authorList>
            <person name="Wingfield B.D."/>
            <person name="Bills G.F."/>
            <person name="Dong Y."/>
            <person name="Huang W."/>
            <person name="Nel W.J."/>
            <person name="Swalarsk-Parry B.S."/>
            <person name="Vaghefi N."/>
            <person name="Wilken P.M."/>
            <person name="An Z."/>
            <person name="de Beer Z.W."/>
            <person name="De Vos L."/>
            <person name="Chen L."/>
            <person name="Duong T.A."/>
            <person name="Gao Y."/>
            <person name="Hammerbacher A."/>
            <person name="Kikkert J.R."/>
            <person name="Li Y."/>
            <person name="Li H."/>
            <person name="Li K."/>
            <person name="Li Q."/>
            <person name="Liu X."/>
            <person name="Ma X."/>
            <person name="Naidoo K."/>
            <person name="Pethybridge S.J."/>
            <person name="Sun J."/>
            <person name="Steenkamp E.T."/>
            <person name="van der Nest M.A."/>
            <person name="van Wyk S."/>
            <person name="Wingfield M.J."/>
            <person name="Xiong C."/>
            <person name="Yue Q."/>
            <person name="Zhang X."/>
        </authorList>
    </citation>
    <scope>NUCLEOTIDE SEQUENCE [LARGE SCALE GENOMIC DNA]</scope>
    <source>
        <strain evidence="5 6">BP5796</strain>
    </source>
</reference>
<evidence type="ECO:0000256" key="3">
    <source>
        <dbReference type="RuleBase" id="RU003651"/>
    </source>
</evidence>
<protein>
    <recommendedName>
        <fullName evidence="4">AAA+ ATPase domain-containing protein</fullName>
    </recommendedName>
</protein>
<proteinExistence type="inferred from homology"/>
<dbReference type="InterPro" id="IPR003959">
    <property type="entry name" value="ATPase_AAA_core"/>
</dbReference>
<dbReference type="GO" id="GO:0005634">
    <property type="term" value="C:nucleus"/>
    <property type="evidence" value="ECO:0007669"/>
    <property type="project" value="TreeGrafter"/>
</dbReference>
<dbReference type="GO" id="GO:0005694">
    <property type="term" value="C:chromosome"/>
    <property type="evidence" value="ECO:0007669"/>
    <property type="project" value="TreeGrafter"/>
</dbReference>
<evidence type="ECO:0000259" key="4">
    <source>
        <dbReference type="SMART" id="SM00382"/>
    </source>
</evidence>
<dbReference type="OrthoDB" id="5925at2759"/>
<dbReference type="InterPro" id="IPR003960">
    <property type="entry name" value="ATPase_AAA_CS"/>
</dbReference>
<dbReference type="GO" id="GO:0016887">
    <property type="term" value="F:ATP hydrolysis activity"/>
    <property type="evidence" value="ECO:0007669"/>
    <property type="project" value="InterPro"/>
</dbReference>
<dbReference type="InterPro" id="IPR027417">
    <property type="entry name" value="P-loop_NTPase"/>
</dbReference>
<keyword evidence="6" id="KW-1185">Reference proteome</keyword>
<name>A0A3D8QQW6_9HELO</name>
<dbReference type="EMBL" id="PDLN01000016">
    <property type="protein sequence ID" value="RDW64202.1"/>
    <property type="molecule type" value="Genomic_DNA"/>
</dbReference>
<dbReference type="GO" id="GO:0005524">
    <property type="term" value="F:ATP binding"/>
    <property type="evidence" value="ECO:0007669"/>
    <property type="project" value="UniProtKB-KW"/>
</dbReference>
<dbReference type="InterPro" id="IPR003593">
    <property type="entry name" value="AAA+_ATPase"/>
</dbReference>
<dbReference type="Pfam" id="PF00004">
    <property type="entry name" value="AAA"/>
    <property type="match status" value="1"/>
</dbReference>
<dbReference type="AlphaFoldDB" id="A0A3D8QQW6"/>
<gene>
    <name evidence="5" type="ORF">BP5796_10704</name>
</gene>
<dbReference type="PROSITE" id="PS00674">
    <property type="entry name" value="AAA"/>
    <property type="match status" value="1"/>
</dbReference>
<feature type="domain" description="AAA+ ATPase" evidence="4">
    <location>
        <begin position="187"/>
        <end position="342"/>
    </location>
</feature>
<organism evidence="5 6">
    <name type="scientific">Coleophoma crateriformis</name>
    <dbReference type="NCBI Taxonomy" id="565419"/>
    <lineage>
        <taxon>Eukaryota</taxon>
        <taxon>Fungi</taxon>
        <taxon>Dikarya</taxon>
        <taxon>Ascomycota</taxon>
        <taxon>Pezizomycotina</taxon>
        <taxon>Leotiomycetes</taxon>
        <taxon>Helotiales</taxon>
        <taxon>Dermateaceae</taxon>
        <taxon>Coleophoma</taxon>
    </lineage>
</organism>
<dbReference type="Proteomes" id="UP000256328">
    <property type="component" value="Unassembled WGS sequence"/>
</dbReference>
<sequence>MDDAERNPLDVYVESDQDGGLQASTAEEVVNKITGTIFIQGRGLKKSLSDPTKLFFFTLGDDLLDESKRSIVPYSIWYEIFGTELLSLKVMEYVGPVSDPQTAHLSSDVLVKVAVYFLHTASQASKSDEDDDLLQARVTPLPNIQFDGRWDQLTFETNIKEELIWIMENIFRFSRHGNEELSDRDDDNPVFLLYGPPGTGKTTLCQGFAQEISIRFNQKYHEALLIEINTATLLSKYFSESAKQVDGVFTKVEQMCEENPDRFICLLIDEVESIAASREVGSKRGEAQDATRATNALLTSLDRIRFHTNLVILCTSNMWDSLDSAFLNRCGFQYRVETPSDAAKYAILRVRLQKLMRSGVITPYDDLPCYRNSECEYFGTENPGAILLNIVKLIDTNNMSGREITQLPKQAIYRYLRGRDCSLDMALSFMQRLLLEKRQLSIGQKRKREDEDFMIEDDAASCEGA</sequence>